<name>A0A1Y0KZS0_9MOLU</name>
<dbReference type="NCBIfam" id="TIGR01145">
    <property type="entry name" value="ATP_synt_delta"/>
    <property type="match status" value="1"/>
</dbReference>
<dbReference type="SUPFAM" id="SSF47928">
    <property type="entry name" value="N-terminal domain of the delta subunit of the F1F0-ATP synthase"/>
    <property type="match status" value="1"/>
</dbReference>
<evidence type="ECO:0000313" key="9">
    <source>
        <dbReference type="EMBL" id="ATX70400.1"/>
    </source>
</evidence>
<dbReference type="Proteomes" id="UP000231179">
    <property type="component" value="Chromosome"/>
</dbReference>
<dbReference type="Pfam" id="PF00213">
    <property type="entry name" value="OSCP"/>
    <property type="match status" value="1"/>
</dbReference>
<proteinExistence type="inferred from homology"/>
<evidence type="ECO:0000256" key="6">
    <source>
        <dbReference type="ARBA" id="ARBA00023196"/>
    </source>
</evidence>
<reference evidence="9 10" key="1">
    <citation type="submission" date="2017-11" db="EMBL/GenBank/DDBJ databases">
        <title>Complete genome sequence of Spiroplasma clarkii CN-5 (DSM 19994).</title>
        <authorList>
            <person name="Tsai Y.-M."/>
            <person name="Chang A."/>
            <person name="Lo W.-S."/>
            <person name="Kuo C.-H."/>
        </authorList>
    </citation>
    <scope>NUCLEOTIDE SEQUENCE [LARGE SCALE GENOMIC DNA]</scope>
    <source>
        <strain evidence="9 10">CN-5</strain>
    </source>
</reference>
<comment type="similarity">
    <text evidence="8">Belongs to the ATPase delta chain family.</text>
</comment>
<evidence type="ECO:0000256" key="3">
    <source>
        <dbReference type="ARBA" id="ARBA00022781"/>
    </source>
</evidence>
<accession>A0A1Y0KZS0</accession>
<keyword evidence="6 8" id="KW-0139">CF(1)</keyword>
<dbReference type="GO" id="GO:0005886">
    <property type="term" value="C:plasma membrane"/>
    <property type="evidence" value="ECO:0007669"/>
    <property type="project" value="UniProtKB-SubCell"/>
</dbReference>
<dbReference type="PANTHER" id="PTHR11910">
    <property type="entry name" value="ATP SYNTHASE DELTA CHAIN"/>
    <property type="match status" value="1"/>
</dbReference>
<dbReference type="EMBL" id="CP024870">
    <property type="protein sequence ID" value="ATX70400.1"/>
    <property type="molecule type" value="Genomic_DNA"/>
</dbReference>
<dbReference type="AlphaFoldDB" id="A0A1Y0KZS0"/>
<evidence type="ECO:0000256" key="5">
    <source>
        <dbReference type="ARBA" id="ARBA00023136"/>
    </source>
</evidence>
<dbReference type="Gene3D" id="1.10.520.20">
    <property type="entry name" value="N-terminal domain of the delta subunit of the F1F0-ATP synthase"/>
    <property type="match status" value="1"/>
</dbReference>
<dbReference type="InterPro" id="IPR020781">
    <property type="entry name" value="ATPase_OSCP/d_CS"/>
</dbReference>
<dbReference type="GO" id="GO:0045259">
    <property type="term" value="C:proton-transporting ATP synthase complex"/>
    <property type="evidence" value="ECO:0007669"/>
    <property type="project" value="UniProtKB-KW"/>
</dbReference>
<sequence length="181" mass="20755">MIKESLIRNWSTAIATIAVEQNKIDEYLQTARDLKLVFKDNFILIDFLANHDIDFKAKEKILVNTFKGKIDQNLLHTLLLIVERNLVPATKQIFKQVEYDLLNAKSVAKGYIYSVAPLSQDIIQKIENKFSEKLGKQILLENVIKKELIAGIRVEVEGQKYDSSAQGKAIDLKRKILTNRK</sequence>
<gene>
    <name evidence="8 9" type="primary">atpH</name>
    <name evidence="9" type="ORF">SCLAR_v1c00650</name>
</gene>
<keyword evidence="5 8" id="KW-0472">Membrane</keyword>
<keyword evidence="2 8" id="KW-0813">Transport</keyword>
<comment type="function">
    <text evidence="8">F(1)F(0) ATP synthase produces ATP from ADP in the presence of a proton or sodium gradient. F-type ATPases consist of two structural domains, F(1) containing the extramembraneous catalytic core and F(0) containing the membrane proton channel, linked together by a central stalk and a peripheral stalk. During catalysis, ATP synthesis in the catalytic domain of F(1) is coupled via a rotary mechanism of the central stalk subunits to proton translocation.</text>
</comment>
<evidence type="ECO:0000256" key="4">
    <source>
        <dbReference type="ARBA" id="ARBA00023065"/>
    </source>
</evidence>
<comment type="function">
    <text evidence="8">This protein is part of the stalk that links CF(0) to CF(1). It either transmits conformational changes from CF(0) to CF(1) or is implicated in proton conduction.</text>
</comment>
<evidence type="ECO:0000256" key="2">
    <source>
        <dbReference type="ARBA" id="ARBA00022448"/>
    </source>
</evidence>
<comment type="subcellular location">
    <subcellularLocation>
        <location evidence="8">Cell membrane</location>
        <topology evidence="8">Peripheral membrane protein</topology>
    </subcellularLocation>
    <subcellularLocation>
        <location evidence="1">Membrane</location>
    </subcellularLocation>
</comment>
<dbReference type="RefSeq" id="WP_100253964.1">
    <property type="nucleotide sequence ID" value="NZ_CP015819.1"/>
</dbReference>
<evidence type="ECO:0000256" key="1">
    <source>
        <dbReference type="ARBA" id="ARBA00004370"/>
    </source>
</evidence>
<dbReference type="PROSITE" id="PS00389">
    <property type="entry name" value="ATPASE_DELTA"/>
    <property type="match status" value="1"/>
</dbReference>
<dbReference type="PRINTS" id="PR00125">
    <property type="entry name" value="ATPASEDELTA"/>
</dbReference>
<keyword evidence="7 8" id="KW-0066">ATP synthesis</keyword>
<dbReference type="InterPro" id="IPR026015">
    <property type="entry name" value="ATP_synth_OSCP/delta_N_sf"/>
</dbReference>
<dbReference type="HAMAP" id="MF_01416">
    <property type="entry name" value="ATP_synth_delta_bact"/>
    <property type="match status" value="1"/>
</dbReference>
<keyword evidence="8" id="KW-1003">Cell membrane</keyword>
<dbReference type="GO" id="GO:0046933">
    <property type="term" value="F:proton-transporting ATP synthase activity, rotational mechanism"/>
    <property type="evidence" value="ECO:0007669"/>
    <property type="project" value="UniProtKB-UniRule"/>
</dbReference>
<keyword evidence="3 8" id="KW-0375">Hydrogen ion transport</keyword>
<dbReference type="OrthoDB" id="389583at2"/>
<evidence type="ECO:0000256" key="8">
    <source>
        <dbReference type="HAMAP-Rule" id="MF_01416"/>
    </source>
</evidence>
<evidence type="ECO:0000256" key="7">
    <source>
        <dbReference type="ARBA" id="ARBA00023310"/>
    </source>
</evidence>
<protein>
    <recommendedName>
        <fullName evidence="8">ATP synthase subunit delta</fullName>
    </recommendedName>
    <alternativeName>
        <fullName evidence="8">ATP synthase F(1) sector subunit delta</fullName>
    </alternativeName>
    <alternativeName>
        <fullName evidence="8">F-type ATPase subunit delta</fullName>
        <shortName evidence="8">F-ATPase subunit delta</shortName>
    </alternativeName>
</protein>
<dbReference type="KEGG" id="scla:SCLARK_00171"/>
<keyword evidence="10" id="KW-1185">Reference proteome</keyword>
<organism evidence="9 10">
    <name type="scientific">Spiroplasma clarkii</name>
    <dbReference type="NCBI Taxonomy" id="2139"/>
    <lineage>
        <taxon>Bacteria</taxon>
        <taxon>Bacillati</taxon>
        <taxon>Mycoplasmatota</taxon>
        <taxon>Mollicutes</taxon>
        <taxon>Entomoplasmatales</taxon>
        <taxon>Spiroplasmataceae</taxon>
        <taxon>Spiroplasma</taxon>
    </lineage>
</organism>
<dbReference type="InterPro" id="IPR000711">
    <property type="entry name" value="ATPase_OSCP/dsu"/>
</dbReference>
<keyword evidence="4 8" id="KW-0406">Ion transport</keyword>
<evidence type="ECO:0000313" key="10">
    <source>
        <dbReference type="Proteomes" id="UP000231179"/>
    </source>
</evidence>